<name>A0A9N9ICT4_9GLOM</name>
<accession>A0A9N9ICT4</accession>
<organism evidence="2 3">
    <name type="scientific">Cetraspora pellucida</name>
    <dbReference type="NCBI Taxonomy" id="1433469"/>
    <lineage>
        <taxon>Eukaryota</taxon>
        <taxon>Fungi</taxon>
        <taxon>Fungi incertae sedis</taxon>
        <taxon>Mucoromycota</taxon>
        <taxon>Glomeromycotina</taxon>
        <taxon>Glomeromycetes</taxon>
        <taxon>Diversisporales</taxon>
        <taxon>Gigasporaceae</taxon>
        <taxon>Cetraspora</taxon>
    </lineage>
</organism>
<comment type="caution">
    <text evidence="2">The sequence shown here is derived from an EMBL/GenBank/DDBJ whole genome shotgun (WGS) entry which is preliminary data.</text>
</comment>
<gene>
    <name evidence="2" type="ORF">CPELLU_LOCUS13516</name>
</gene>
<reference evidence="2" key="1">
    <citation type="submission" date="2021-06" db="EMBL/GenBank/DDBJ databases">
        <authorList>
            <person name="Kallberg Y."/>
            <person name="Tangrot J."/>
            <person name="Rosling A."/>
        </authorList>
    </citation>
    <scope>NUCLEOTIDE SEQUENCE</scope>
    <source>
        <strain evidence="2">FL966</strain>
    </source>
</reference>
<feature type="region of interest" description="Disordered" evidence="1">
    <location>
        <begin position="1"/>
        <end position="22"/>
    </location>
</feature>
<sequence>FDEIEHNELTTSNEVGHGYEDINDSLNSVANEVNENINENLNNTDGKDGVLESLPIALCKTCQNLNK</sequence>
<dbReference type="Proteomes" id="UP000789759">
    <property type="component" value="Unassembled WGS sequence"/>
</dbReference>
<keyword evidence="3" id="KW-1185">Reference proteome</keyword>
<evidence type="ECO:0000313" key="2">
    <source>
        <dbReference type="EMBL" id="CAG8731495.1"/>
    </source>
</evidence>
<evidence type="ECO:0000313" key="3">
    <source>
        <dbReference type="Proteomes" id="UP000789759"/>
    </source>
</evidence>
<feature type="non-terminal residue" evidence="2">
    <location>
        <position position="67"/>
    </location>
</feature>
<dbReference type="AlphaFoldDB" id="A0A9N9ICT4"/>
<dbReference type="EMBL" id="CAJVQA010014522">
    <property type="protein sequence ID" value="CAG8731495.1"/>
    <property type="molecule type" value="Genomic_DNA"/>
</dbReference>
<evidence type="ECO:0000256" key="1">
    <source>
        <dbReference type="SAM" id="MobiDB-lite"/>
    </source>
</evidence>
<protein>
    <submittedName>
        <fullName evidence="2">19833_t:CDS:1</fullName>
    </submittedName>
</protein>
<proteinExistence type="predicted"/>